<accession>A0A1B0Z1Q6</accession>
<dbReference type="InterPro" id="IPR002502">
    <property type="entry name" value="Amidase_domain"/>
</dbReference>
<reference evidence="2" key="1">
    <citation type="submission" date="2015-11" db="EMBL/GenBank/DDBJ databases">
        <title>Genomes of Abundant and Widespread Viruses from the Deep Ocean.</title>
        <authorList>
            <person name="Mizuno C.M."/>
            <person name="Ghai R."/>
            <person name="Saghai A."/>
            <person name="Lopez-Garcia P."/>
            <person name="Rodriguez-Valera F."/>
        </authorList>
    </citation>
    <scope>NUCLEOTIDE SEQUENCE</scope>
</reference>
<dbReference type="InterPro" id="IPR036505">
    <property type="entry name" value="Amidase/PGRP_sf"/>
</dbReference>
<dbReference type="GO" id="GO:0009253">
    <property type="term" value="P:peptidoglycan catabolic process"/>
    <property type="evidence" value="ECO:0007669"/>
    <property type="project" value="InterPro"/>
</dbReference>
<dbReference type="GO" id="GO:0008745">
    <property type="term" value="F:N-acetylmuramoyl-L-alanine amidase activity"/>
    <property type="evidence" value="ECO:0007669"/>
    <property type="project" value="InterPro"/>
</dbReference>
<proteinExistence type="predicted"/>
<feature type="domain" description="N-acetylmuramoyl-L-alanine amidase" evidence="1">
    <location>
        <begin position="1"/>
        <end position="130"/>
    </location>
</feature>
<dbReference type="Gene3D" id="3.40.80.10">
    <property type="entry name" value="Peptidoglycan recognition protein-like"/>
    <property type="match status" value="1"/>
</dbReference>
<dbReference type="SUPFAM" id="SSF55846">
    <property type="entry name" value="N-acetylmuramoyl-L-alanine amidase-like"/>
    <property type="match status" value="1"/>
</dbReference>
<dbReference type="SMART" id="SM00644">
    <property type="entry name" value="Ami_2"/>
    <property type="match status" value="1"/>
</dbReference>
<dbReference type="CDD" id="cd06583">
    <property type="entry name" value="PGRP"/>
    <property type="match status" value="1"/>
</dbReference>
<sequence>MRKETKYIIIHCSATRPSQDIGYEEINRWHRSKGWLSCGYHKIIRRKNGIIQQGRADEEVGAHCRGRNHDSISICMVGGVKEEDINIWEDNFEPDQWTALKELVTTLHNKYPEAEICGHYKFSDTKKCPSFDVEEWKKIELDWIEGDYLPNDERD</sequence>
<dbReference type="AlphaFoldDB" id="A0A1B0Z1Q6"/>
<name>A0A1B0Z1Q6_9PROT</name>
<evidence type="ECO:0000313" key="2">
    <source>
        <dbReference type="EMBL" id="ANO58084.1"/>
    </source>
</evidence>
<protein>
    <submittedName>
        <fullName evidence="2">Lysozyme</fullName>
    </submittedName>
</protein>
<dbReference type="EMBL" id="KT997797">
    <property type="protein sequence ID" value="ANO58084.1"/>
    <property type="molecule type" value="Genomic_DNA"/>
</dbReference>
<dbReference type="Pfam" id="PF01510">
    <property type="entry name" value="Amidase_2"/>
    <property type="match status" value="1"/>
</dbReference>
<organism evidence="2">
    <name type="scientific">uncultured Alphaproteobacteria bacterium</name>
    <dbReference type="NCBI Taxonomy" id="91750"/>
    <lineage>
        <taxon>Bacteria</taxon>
        <taxon>Pseudomonadati</taxon>
        <taxon>Pseudomonadota</taxon>
        <taxon>Alphaproteobacteria</taxon>
        <taxon>environmental samples</taxon>
    </lineage>
</organism>
<evidence type="ECO:0000259" key="1">
    <source>
        <dbReference type="SMART" id="SM00644"/>
    </source>
</evidence>